<accession>A0A939GDB9</accession>
<dbReference type="FunFam" id="3.30.565.10:FF:000006">
    <property type="entry name" value="Sensor histidine kinase WalK"/>
    <property type="match status" value="1"/>
</dbReference>
<dbReference type="Pfam" id="PF00512">
    <property type="entry name" value="HisKA"/>
    <property type="match status" value="1"/>
</dbReference>
<dbReference type="InterPro" id="IPR003661">
    <property type="entry name" value="HisK_dim/P_dom"/>
</dbReference>
<dbReference type="GO" id="GO:0000155">
    <property type="term" value="F:phosphorelay sensor kinase activity"/>
    <property type="evidence" value="ECO:0007669"/>
    <property type="project" value="InterPro"/>
</dbReference>
<dbReference type="InterPro" id="IPR004358">
    <property type="entry name" value="Sig_transdc_His_kin-like_C"/>
</dbReference>
<dbReference type="Gene3D" id="3.30.565.10">
    <property type="entry name" value="Histidine kinase-like ATPase, C-terminal domain"/>
    <property type="match status" value="1"/>
</dbReference>
<organism evidence="7 8">
    <name type="scientific">Fibrella rubiginis</name>
    <dbReference type="NCBI Taxonomy" id="2817060"/>
    <lineage>
        <taxon>Bacteria</taxon>
        <taxon>Pseudomonadati</taxon>
        <taxon>Bacteroidota</taxon>
        <taxon>Cytophagia</taxon>
        <taxon>Cytophagales</taxon>
        <taxon>Spirosomataceae</taxon>
        <taxon>Fibrella</taxon>
    </lineage>
</organism>
<dbReference type="PRINTS" id="PR00344">
    <property type="entry name" value="BCTRLSENSOR"/>
</dbReference>
<dbReference type="PANTHER" id="PTHR43304">
    <property type="entry name" value="PHYTOCHROME-LIKE PROTEIN CPH1"/>
    <property type="match status" value="1"/>
</dbReference>
<evidence type="ECO:0000256" key="4">
    <source>
        <dbReference type="ARBA" id="ARBA00022679"/>
    </source>
</evidence>
<dbReference type="SUPFAM" id="SSF55874">
    <property type="entry name" value="ATPase domain of HSP90 chaperone/DNA topoisomerase II/histidine kinase"/>
    <property type="match status" value="1"/>
</dbReference>
<dbReference type="EMBL" id="JAFMYV010000003">
    <property type="protein sequence ID" value="MBO0936271.1"/>
    <property type="molecule type" value="Genomic_DNA"/>
</dbReference>
<evidence type="ECO:0000256" key="3">
    <source>
        <dbReference type="ARBA" id="ARBA00022553"/>
    </source>
</evidence>
<dbReference type="Gene3D" id="1.10.287.130">
    <property type="match status" value="1"/>
</dbReference>
<reference evidence="7" key="1">
    <citation type="submission" date="2021-03" db="EMBL/GenBank/DDBJ databases">
        <title>Fibrella sp. HMF5335 genome sequencing and assembly.</title>
        <authorList>
            <person name="Kang H."/>
            <person name="Kim H."/>
            <person name="Bae S."/>
            <person name="Joh K."/>
        </authorList>
    </citation>
    <scope>NUCLEOTIDE SEQUENCE</scope>
    <source>
        <strain evidence="7">HMF5335</strain>
    </source>
</reference>
<dbReference type="AlphaFoldDB" id="A0A939GDB9"/>
<dbReference type="InterPro" id="IPR003594">
    <property type="entry name" value="HATPase_dom"/>
</dbReference>
<protein>
    <recommendedName>
        <fullName evidence="2">histidine kinase</fullName>
        <ecNumber evidence="2">2.7.13.3</ecNumber>
    </recommendedName>
</protein>
<keyword evidence="3" id="KW-0597">Phosphoprotein</keyword>
<evidence type="ECO:0000259" key="6">
    <source>
        <dbReference type="PROSITE" id="PS50109"/>
    </source>
</evidence>
<dbReference type="Gene3D" id="3.30.450.20">
    <property type="entry name" value="PAS domain"/>
    <property type="match status" value="4"/>
</dbReference>
<evidence type="ECO:0000256" key="1">
    <source>
        <dbReference type="ARBA" id="ARBA00000085"/>
    </source>
</evidence>
<dbReference type="InterPro" id="IPR036097">
    <property type="entry name" value="HisK_dim/P_sf"/>
</dbReference>
<dbReference type="InterPro" id="IPR036890">
    <property type="entry name" value="HATPase_C_sf"/>
</dbReference>
<dbReference type="SMART" id="SM00388">
    <property type="entry name" value="HisKA"/>
    <property type="match status" value="1"/>
</dbReference>
<evidence type="ECO:0000256" key="2">
    <source>
        <dbReference type="ARBA" id="ARBA00012438"/>
    </source>
</evidence>
<gene>
    <name evidence="7" type="ORF">J2I47_06900</name>
</gene>
<keyword evidence="5" id="KW-0418">Kinase</keyword>
<dbReference type="SUPFAM" id="SSF55785">
    <property type="entry name" value="PYP-like sensor domain (PAS domain)"/>
    <property type="match status" value="4"/>
</dbReference>
<name>A0A939GDB9_9BACT</name>
<dbReference type="InterPro" id="IPR005467">
    <property type="entry name" value="His_kinase_dom"/>
</dbReference>
<dbReference type="InterPro" id="IPR035965">
    <property type="entry name" value="PAS-like_dom_sf"/>
</dbReference>
<dbReference type="SUPFAM" id="SSF47384">
    <property type="entry name" value="Homodimeric domain of signal transducing histidine kinase"/>
    <property type="match status" value="1"/>
</dbReference>
<dbReference type="PANTHER" id="PTHR43304:SF1">
    <property type="entry name" value="PAC DOMAIN-CONTAINING PROTEIN"/>
    <property type="match status" value="1"/>
</dbReference>
<keyword evidence="8" id="KW-1185">Reference proteome</keyword>
<dbReference type="Pfam" id="PF13426">
    <property type="entry name" value="PAS_9"/>
    <property type="match status" value="1"/>
</dbReference>
<dbReference type="EC" id="2.7.13.3" evidence="2"/>
<comment type="caution">
    <text evidence="7">The sequence shown here is derived from an EMBL/GenBank/DDBJ whole genome shotgun (WGS) entry which is preliminary data.</text>
</comment>
<dbReference type="PROSITE" id="PS50109">
    <property type="entry name" value="HIS_KIN"/>
    <property type="match status" value="1"/>
</dbReference>
<dbReference type="CDD" id="cd00082">
    <property type="entry name" value="HisKA"/>
    <property type="match status" value="1"/>
</dbReference>
<dbReference type="InterPro" id="IPR052162">
    <property type="entry name" value="Sensor_kinase/Photoreceptor"/>
</dbReference>
<dbReference type="Pfam" id="PF02518">
    <property type="entry name" value="HATPase_c"/>
    <property type="match status" value="1"/>
</dbReference>
<dbReference type="SMART" id="SM00387">
    <property type="entry name" value="HATPase_c"/>
    <property type="match status" value="1"/>
</dbReference>
<keyword evidence="4" id="KW-0808">Transferase</keyword>
<feature type="domain" description="Histidine kinase" evidence="6">
    <location>
        <begin position="541"/>
        <end position="777"/>
    </location>
</feature>
<dbReference type="RefSeq" id="WP_207363841.1">
    <property type="nucleotide sequence ID" value="NZ_JAFMYV010000003.1"/>
</dbReference>
<sequence>MTANSLNQSPVFILQSVLNASQNGVVVYQAVREANGLLTDFRITILNAVAERDLGRSAVEVVGKLFSTSFPELVRTDLYRRLCRVIDTGQSDRFEFSFMHPVRTQKEWYDVSTVRMEDSVVVSYDNITAQKTAEQTIEQQADLLQGLMGSTPVGMAILDTVRHANGALADFRFVLINPILEKIVHMQAHEVVGKLVTRLFPAVNESGFMSRAITGVELGITQAFEMPYNINNRPGWYRLSLAAQGDRLIVAVIDITDTKRAQLEYHHQAELLRSVLDGSQNAIVAFDAIRNADGAIIDFRYILQNEANRQRVKRTDEQVIGNTMLTYFPITLTNGLFNQYVQVVETGQPMRTEVSFDYGLGEGWYDLSVVKRADGIVLTVQDKTVQKKAEVALQEQAGLLRTVVDNSPTGIVLYKAIRDAQGRVVDFSHVLSNPANEVITGLTETQLIDKLIVRDYPASVKNGHYATLKRVLETGEPERRLFNYNAHGISGWFDGGYVRQGDGVLYTYADITDLKIAQQLLEQQNVELLRSNDNLQQFAYVASHDLQEPLRKIQSFGDILANEFSAALPADGQDMIRRMQLAAGRMSMLIKDLLAYSRIGTHHEPFKPVSLTNLVGQVVEDLYVSIKETKANVSYDALPTVQGDHLLLQQLFQNLIGNAIKFHKPGSPPQISITSQQMAVAQLPNDVVLASLLQVANANSKPEAYYEISVADNGIGFDEKYLDRIFQVFQRLHGKGNFAGSGVGLAICKKVVEHHGGAISATSQINDGATFRVYLPV</sequence>
<dbReference type="Proteomes" id="UP000664034">
    <property type="component" value="Unassembled WGS sequence"/>
</dbReference>
<evidence type="ECO:0000313" key="7">
    <source>
        <dbReference type="EMBL" id="MBO0936271.1"/>
    </source>
</evidence>
<proteinExistence type="predicted"/>
<dbReference type="InterPro" id="IPR000014">
    <property type="entry name" value="PAS"/>
</dbReference>
<comment type="catalytic activity">
    <reaction evidence="1">
        <text>ATP + protein L-histidine = ADP + protein N-phospho-L-histidine.</text>
        <dbReference type="EC" id="2.7.13.3"/>
    </reaction>
</comment>
<evidence type="ECO:0000313" key="8">
    <source>
        <dbReference type="Proteomes" id="UP000664034"/>
    </source>
</evidence>
<evidence type="ECO:0000256" key="5">
    <source>
        <dbReference type="ARBA" id="ARBA00022777"/>
    </source>
</evidence>